<keyword evidence="3" id="KW-1185">Reference proteome</keyword>
<evidence type="ECO:0000313" key="3">
    <source>
        <dbReference type="Proteomes" id="UP000179642"/>
    </source>
</evidence>
<dbReference type="AlphaFoldDB" id="A0A1S2QAP3"/>
<feature type="region of interest" description="Disordered" evidence="1">
    <location>
        <begin position="1"/>
        <end position="44"/>
    </location>
</feature>
<organism evidence="2 3">
    <name type="scientific">Streptomyces monashensis</name>
    <dbReference type="NCBI Taxonomy" id="1678012"/>
    <lineage>
        <taxon>Bacteria</taxon>
        <taxon>Bacillati</taxon>
        <taxon>Actinomycetota</taxon>
        <taxon>Actinomycetes</taxon>
        <taxon>Kitasatosporales</taxon>
        <taxon>Streptomycetaceae</taxon>
        <taxon>Streptomyces</taxon>
    </lineage>
</organism>
<protein>
    <submittedName>
        <fullName evidence="2">Uncharacterized protein</fullName>
    </submittedName>
</protein>
<feature type="compositionally biased region" description="Low complexity" evidence="1">
    <location>
        <begin position="1"/>
        <end position="18"/>
    </location>
</feature>
<evidence type="ECO:0000313" key="2">
    <source>
        <dbReference type="EMBL" id="OIK03208.1"/>
    </source>
</evidence>
<dbReference type="Proteomes" id="UP000179642">
    <property type="component" value="Unassembled WGS sequence"/>
</dbReference>
<accession>A0A1S2QAP3</accession>
<evidence type="ECO:0000256" key="1">
    <source>
        <dbReference type="SAM" id="MobiDB-lite"/>
    </source>
</evidence>
<name>A0A1S2QAP3_9ACTN</name>
<dbReference type="EMBL" id="MLYO01000036">
    <property type="protein sequence ID" value="OIK03208.1"/>
    <property type="molecule type" value="Genomic_DNA"/>
</dbReference>
<reference evidence="2 3" key="1">
    <citation type="submission" date="2016-10" db="EMBL/GenBank/DDBJ databases">
        <title>Genome sequence of Streptomyces sp. MUSC 1.</title>
        <authorList>
            <person name="Lee L.-H."/>
            <person name="Ser H.-L."/>
            <person name="Law J.W.-F."/>
        </authorList>
    </citation>
    <scope>NUCLEOTIDE SEQUENCE [LARGE SCALE GENOMIC DNA]</scope>
    <source>
        <strain evidence="2 3">MUSC 1</strain>
    </source>
</reference>
<comment type="caution">
    <text evidence="2">The sequence shown here is derived from an EMBL/GenBank/DDBJ whole genome shotgun (WGS) entry which is preliminary data.</text>
</comment>
<gene>
    <name evidence="2" type="ORF">BIV23_22505</name>
</gene>
<proteinExistence type="predicted"/>
<sequence length="197" mass="19346">MTLTTTTSSALTGATGAARSGEAFRPREASGTAEASWSREAARGAGQGVEAAEAFHLAAVPLGGAAGATVAEAGRGHGLAGRGRRGVVDVALDGHGGADPLADQAFDDHHPFPALVPQTHLVADAQGVGGLHPLAVHMHVAAPAGGGAEGTRLDQAYGPDPAVDPDRFAGRRSRCLGGGHRGGDLGIEGSGGRCSGA</sequence>
<feature type="compositionally biased region" description="Gly residues" evidence="1">
    <location>
        <begin position="176"/>
        <end position="197"/>
    </location>
</feature>
<feature type="region of interest" description="Disordered" evidence="1">
    <location>
        <begin position="174"/>
        <end position="197"/>
    </location>
</feature>